<keyword evidence="1" id="KW-1133">Transmembrane helix</keyword>
<gene>
    <name evidence="2" type="ORF">BJ508DRAFT_100873</name>
</gene>
<protein>
    <submittedName>
        <fullName evidence="2">Uncharacterized protein</fullName>
    </submittedName>
</protein>
<accession>A0A3N4I7P0</accession>
<evidence type="ECO:0000256" key="1">
    <source>
        <dbReference type="SAM" id="Phobius"/>
    </source>
</evidence>
<dbReference type="Proteomes" id="UP000275078">
    <property type="component" value="Unassembled WGS sequence"/>
</dbReference>
<reference evidence="2 3" key="1">
    <citation type="journal article" date="2018" name="Nat. Ecol. Evol.">
        <title>Pezizomycetes genomes reveal the molecular basis of ectomycorrhizal truffle lifestyle.</title>
        <authorList>
            <person name="Murat C."/>
            <person name="Payen T."/>
            <person name="Noel B."/>
            <person name="Kuo A."/>
            <person name="Morin E."/>
            <person name="Chen J."/>
            <person name="Kohler A."/>
            <person name="Krizsan K."/>
            <person name="Balestrini R."/>
            <person name="Da Silva C."/>
            <person name="Montanini B."/>
            <person name="Hainaut M."/>
            <person name="Levati E."/>
            <person name="Barry K.W."/>
            <person name="Belfiori B."/>
            <person name="Cichocki N."/>
            <person name="Clum A."/>
            <person name="Dockter R.B."/>
            <person name="Fauchery L."/>
            <person name="Guy J."/>
            <person name="Iotti M."/>
            <person name="Le Tacon F."/>
            <person name="Lindquist E.A."/>
            <person name="Lipzen A."/>
            <person name="Malagnac F."/>
            <person name="Mello A."/>
            <person name="Molinier V."/>
            <person name="Miyauchi S."/>
            <person name="Poulain J."/>
            <person name="Riccioni C."/>
            <person name="Rubini A."/>
            <person name="Sitrit Y."/>
            <person name="Splivallo R."/>
            <person name="Traeger S."/>
            <person name="Wang M."/>
            <person name="Zifcakova L."/>
            <person name="Wipf D."/>
            <person name="Zambonelli A."/>
            <person name="Paolocci F."/>
            <person name="Nowrousian M."/>
            <person name="Ottonello S."/>
            <person name="Baldrian P."/>
            <person name="Spatafora J.W."/>
            <person name="Henrissat B."/>
            <person name="Nagy L.G."/>
            <person name="Aury J.M."/>
            <person name="Wincker P."/>
            <person name="Grigoriev I.V."/>
            <person name="Bonfante P."/>
            <person name="Martin F.M."/>
        </authorList>
    </citation>
    <scope>NUCLEOTIDE SEQUENCE [LARGE SCALE GENOMIC DNA]</scope>
    <source>
        <strain evidence="2 3">RN42</strain>
    </source>
</reference>
<dbReference type="EMBL" id="ML119674">
    <property type="protein sequence ID" value="RPA82089.1"/>
    <property type="molecule type" value="Genomic_DNA"/>
</dbReference>
<keyword evidence="3" id="KW-1185">Reference proteome</keyword>
<sequence>MMKPSFISATTTATSCHNELAGVAISNIVWTILIARSWRGIPIISDRAAIKMFTKLLGSYAAFSVAIGCISFLLCSYA</sequence>
<keyword evidence="1" id="KW-0472">Membrane</keyword>
<feature type="transmembrane region" description="Helical" evidence="1">
    <location>
        <begin position="53"/>
        <end position="74"/>
    </location>
</feature>
<dbReference type="AlphaFoldDB" id="A0A3N4I7P0"/>
<proteinExistence type="predicted"/>
<evidence type="ECO:0000313" key="2">
    <source>
        <dbReference type="EMBL" id="RPA82089.1"/>
    </source>
</evidence>
<dbReference type="PROSITE" id="PS51257">
    <property type="entry name" value="PROKAR_LIPOPROTEIN"/>
    <property type="match status" value="1"/>
</dbReference>
<keyword evidence="1" id="KW-0812">Transmembrane</keyword>
<organism evidence="2 3">
    <name type="scientific">Ascobolus immersus RN42</name>
    <dbReference type="NCBI Taxonomy" id="1160509"/>
    <lineage>
        <taxon>Eukaryota</taxon>
        <taxon>Fungi</taxon>
        <taxon>Dikarya</taxon>
        <taxon>Ascomycota</taxon>
        <taxon>Pezizomycotina</taxon>
        <taxon>Pezizomycetes</taxon>
        <taxon>Pezizales</taxon>
        <taxon>Ascobolaceae</taxon>
        <taxon>Ascobolus</taxon>
    </lineage>
</organism>
<name>A0A3N4I7P0_ASCIM</name>
<evidence type="ECO:0000313" key="3">
    <source>
        <dbReference type="Proteomes" id="UP000275078"/>
    </source>
</evidence>